<keyword evidence="4" id="KW-1185">Reference proteome</keyword>
<feature type="signal peptide" evidence="2">
    <location>
        <begin position="1"/>
        <end position="33"/>
    </location>
</feature>
<organism evidence="3 4">
    <name type="scientific">Eufriesea mexicana</name>
    <dbReference type="NCBI Taxonomy" id="516756"/>
    <lineage>
        <taxon>Eukaryota</taxon>
        <taxon>Metazoa</taxon>
        <taxon>Ecdysozoa</taxon>
        <taxon>Arthropoda</taxon>
        <taxon>Hexapoda</taxon>
        <taxon>Insecta</taxon>
        <taxon>Pterygota</taxon>
        <taxon>Neoptera</taxon>
        <taxon>Endopterygota</taxon>
        <taxon>Hymenoptera</taxon>
        <taxon>Apocrita</taxon>
        <taxon>Aculeata</taxon>
        <taxon>Apoidea</taxon>
        <taxon>Anthophila</taxon>
        <taxon>Apidae</taxon>
        <taxon>Eufriesea</taxon>
    </lineage>
</organism>
<dbReference type="OrthoDB" id="7679112at2759"/>
<dbReference type="Proteomes" id="UP000250275">
    <property type="component" value="Unassembled WGS sequence"/>
</dbReference>
<dbReference type="InterPro" id="IPR012464">
    <property type="entry name" value="DUF1676"/>
</dbReference>
<evidence type="ECO:0000256" key="2">
    <source>
        <dbReference type="SAM" id="SignalP"/>
    </source>
</evidence>
<feature type="chain" id="PRO_5016398913" evidence="2">
    <location>
        <begin position="34"/>
        <end position="295"/>
    </location>
</feature>
<evidence type="ECO:0000313" key="4">
    <source>
        <dbReference type="Proteomes" id="UP000250275"/>
    </source>
</evidence>
<dbReference type="EMBL" id="KQ759821">
    <property type="protein sequence ID" value="OAD62703.1"/>
    <property type="molecule type" value="Genomic_DNA"/>
</dbReference>
<keyword evidence="2" id="KW-0732">Signal</keyword>
<sequence>MKWPRVEWKFTWFERIPCVLLVILLAIPGHVFAFDNSTDTFVEKCRVDCTLHKDVIHCGRYRVVRWLYDVVREKVRYRLSDFDEFCIHEFSYGPIRVVRISAMSEQSILPKFPQSRIFKSDAIETLNFIRDIAEDLLTKRVVVYTIDNSVTARSLGSAPMIMDEDELSQMRSGKVPEGNWRLLKKKKSIILPILILLNLLKLKLLLLPIFLSIHFIKKLLLLASLLAPSILSRLKICKLAQPHSQAYPYHTWSTAAEGPVDYPTGYGQDEAWSHRNDYQGNVAYMGYHGVRNPYG</sequence>
<evidence type="ECO:0000256" key="1">
    <source>
        <dbReference type="SAM" id="Phobius"/>
    </source>
</evidence>
<dbReference type="Pfam" id="PF07898">
    <property type="entry name" value="DUF1676"/>
    <property type="match status" value="1"/>
</dbReference>
<reference evidence="3 4" key="1">
    <citation type="submission" date="2015-07" db="EMBL/GenBank/DDBJ databases">
        <title>The genome of Eufriesea mexicana.</title>
        <authorList>
            <person name="Pan H."/>
            <person name="Kapheim K."/>
        </authorList>
    </citation>
    <scope>NUCLEOTIDE SEQUENCE [LARGE SCALE GENOMIC DNA]</scope>
    <source>
        <strain evidence="3">0111107269</strain>
        <tissue evidence="3">Whole body</tissue>
    </source>
</reference>
<proteinExistence type="predicted"/>
<keyword evidence="1" id="KW-1133">Transmembrane helix</keyword>
<name>A0A310SWN4_9HYME</name>
<protein>
    <submittedName>
        <fullName evidence="3">Uncharacterized protein</fullName>
    </submittedName>
</protein>
<accession>A0A310SWN4</accession>
<dbReference type="AlphaFoldDB" id="A0A310SWN4"/>
<evidence type="ECO:0000313" key="3">
    <source>
        <dbReference type="EMBL" id="OAD62703.1"/>
    </source>
</evidence>
<keyword evidence="1" id="KW-0812">Transmembrane</keyword>
<gene>
    <name evidence="3" type="ORF">WN48_06902</name>
</gene>
<keyword evidence="1" id="KW-0472">Membrane</keyword>
<feature type="transmembrane region" description="Helical" evidence="1">
    <location>
        <begin position="189"/>
        <end position="211"/>
    </location>
</feature>